<dbReference type="Proteomes" id="UP000277204">
    <property type="component" value="Unassembled WGS sequence"/>
</dbReference>
<organism evidence="1 2">
    <name type="scientific">Schistosoma margrebowiei</name>
    <dbReference type="NCBI Taxonomy" id="48269"/>
    <lineage>
        <taxon>Eukaryota</taxon>
        <taxon>Metazoa</taxon>
        <taxon>Spiralia</taxon>
        <taxon>Lophotrochozoa</taxon>
        <taxon>Platyhelminthes</taxon>
        <taxon>Trematoda</taxon>
        <taxon>Digenea</taxon>
        <taxon>Strigeidida</taxon>
        <taxon>Schistosomatoidea</taxon>
        <taxon>Schistosomatidae</taxon>
        <taxon>Schistosoma</taxon>
    </lineage>
</organism>
<name>A0A3P8BF59_9TREM</name>
<accession>A0A3P8BF59</accession>
<evidence type="ECO:0000313" key="2">
    <source>
        <dbReference type="Proteomes" id="UP000277204"/>
    </source>
</evidence>
<sequence>MRWNPGHSVRPIWDSAGCTFIPELMFTLGLEPSTVHLEHHRAIHLVTQS</sequence>
<dbReference type="AlphaFoldDB" id="A0A3P8BF59"/>
<dbReference type="EMBL" id="UZAI01017505">
    <property type="protein sequence ID" value="VDP25827.1"/>
    <property type="molecule type" value="Genomic_DNA"/>
</dbReference>
<protein>
    <submittedName>
        <fullName evidence="1">Uncharacterized protein</fullName>
    </submittedName>
</protein>
<proteinExistence type="predicted"/>
<gene>
    <name evidence="1" type="ORF">SMRZ_LOCUS17939</name>
</gene>
<evidence type="ECO:0000313" key="1">
    <source>
        <dbReference type="EMBL" id="VDP25827.1"/>
    </source>
</evidence>
<keyword evidence="2" id="KW-1185">Reference proteome</keyword>
<reference evidence="1 2" key="1">
    <citation type="submission" date="2018-11" db="EMBL/GenBank/DDBJ databases">
        <authorList>
            <consortium name="Pathogen Informatics"/>
        </authorList>
    </citation>
    <scope>NUCLEOTIDE SEQUENCE [LARGE SCALE GENOMIC DNA]</scope>
    <source>
        <strain evidence="1 2">Zambia</strain>
    </source>
</reference>